<comment type="caution">
    <text evidence="7">The sequence shown here is derived from an EMBL/GenBank/DDBJ whole genome shotgun (WGS) entry which is preliminary data.</text>
</comment>
<dbReference type="SUPFAM" id="SSF57903">
    <property type="entry name" value="FYVE/PHD zinc finger"/>
    <property type="match status" value="1"/>
</dbReference>
<accession>A0A8S1IYF7</accession>
<gene>
    <name evidence="7" type="ORF">OSTQU699_LOCUS5714</name>
</gene>
<dbReference type="SMART" id="SM00249">
    <property type="entry name" value="PHD"/>
    <property type="match status" value="1"/>
</dbReference>
<feature type="domain" description="PHD-type" evidence="6">
    <location>
        <begin position="1212"/>
        <end position="1262"/>
    </location>
</feature>
<name>A0A8S1IYF7_9CHLO</name>
<dbReference type="PANTHER" id="PTHR46201">
    <property type="entry name" value="PHD FINGER PROTEIN MALE MEIOCYTE DEATH 1-RELATED"/>
    <property type="match status" value="1"/>
</dbReference>
<sequence>MAEDAAGASIPWISEPVPGLGGPFCANVQALLARVGKEQRIQGGAWRGRAWTVALWGPQGGPPLHVYEERFEGSERASCEQCRCNGWQHHPLSDHKYHFILPSQAPRPDAPVLPIDWTGREPGPRPRGPAPLESKHHILHGVLHPNGYGHLLRINGLEGGSRGRTGREVMAFWDGLCGALRVRSVSIEDVSNRRGMLLRILHAAGHRRTWYGEWGYAFGRAGYNIQQADWQRAVEEVHGSSLAGLLQDFRAGGVDERVVRIVERYKGAGGDEVKTLGEWLKRLMAFTHDPEWGRQFLARHGGGRRAGLERQIALPALARAFPQVRAALERAGAQVAELLEQGPGPDAPGSAALLERLCRGGEATGNGASKRLRRVKREPEGGAAPATNGAKGEPDLECQEPRFNAPHQKGGRIGGQSVRAPRNKGDAGDVNGSDRGPSGKAAGQVKSDGLWKRLNACPRSTRSRRMGSGGVGKSACKDAVQADSDCPDRTRSGGGARAGTSKETQGGGQRNGTAMEGQTHGYDAHLLSVLQALGKQGADVAGQAASLHDTELLAAMQHIIKEGEGKMDGEGKANSAKARRSERAGRRIRLGQNGAALGSLPTEVTASNPDTRKNRSNARKGVTAPPRVSHKRRQPGAPVLDGTTPTCSHGEHTQDNLSRLVAVKTETTGCSVVKSAVNGRFKQKQKQAVSFNGACDAPTDLVKPPVKPFDPKLLLQGPRNWSAHKLVEFLRIVLSVLQTIEGHWVRLQELRELLYATAHDRVLADWVLGRLANTTFANGCVVYKTHSEWKRRHFFLFETLKNKKSRSRAADAEPSCPIANGSRPPHDQGLAASRFDKFLSDVFKWLCANPNVQVGKPTVSKDRRLSSESIDRQVTDADAEGMYRITRSRTEGALTRELRQLEPEKSLLENLATARARERRKRPGPGDHGYSRPAKKSRGLSGHKLGHSPSNSLVRLVARIQQALDMPDIPWLHGPRTAVEPFLDALERRGAIPGAEPVLNPSVEAKGRLPTLKDQQMADLIYVYQNVLESYMPLYFQNGKFSPEATLESASKLCLAKLPDAVQILVDTKLFVKEYENGPRLVLPRKPGEPRLVQLMCEVDLVPRLPSGYKDRFGSGKAVKLPSFFKRKPPAMAVYVPERCDIEEAKRRIQAAFKETYLMFKDWSVVHIQGLRFGGRKSRLMPVDEGAVVKVKGKDIHNEPELRHAGGIEDWEVSCRCGTEDDDGERMVACDRCGVWMHVRCAGFRSEDEIPELFECPECITKRSHNSGDSPRQ</sequence>
<feature type="region of interest" description="Disordered" evidence="5">
    <location>
        <begin position="363"/>
        <end position="517"/>
    </location>
</feature>
<dbReference type="AlphaFoldDB" id="A0A8S1IYF7"/>
<evidence type="ECO:0000259" key="6">
    <source>
        <dbReference type="PROSITE" id="PS50016"/>
    </source>
</evidence>
<evidence type="ECO:0000256" key="4">
    <source>
        <dbReference type="PROSITE-ProRule" id="PRU00146"/>
    </source>
</evidence>
<evidence type="ECO:0000256" key="2">
    <source>
        <dbReference type="ARBA" id="ARBA00022771"/>
    </source>
</evidence>
<dbReference type="PROSITE" id="PS50016">
    <property type="entry name" value="ZF_PHD_2"/>
    <property type="match status" value="1"/>
</dbReference>
<dbReference type="Gene3D" id="3.30.40.10">
    <property type="entry name" value="Zinc/RING finger domain, C3HC4 (zinc finger)"/>
    <property type="match status" value="1"/>
</dbReference>
<dbReference type="InterPro" id="IPR019787">
    <property type="entry name" value="Znf_PHD-finger"/>
</dbReference>
<evidence type="ECO:0000313" key="7">
    <source>
        <dbReference type="EMBL" id="CAD7700355.1"/>
    </source>
</evidence>
<dbReference type="OrthoDB" id="436852at2759"/>
<dbReference type="InterPro" id="IPR013083">
    <property type="entry name" value="Znf_RING/FYVE/PHD"/>
</dbReference>
<proteinExistence type="predicted"/>
<feature type="region of interest" description="Disordered" evidence="5">
    <location>
        <begin position="914"/>
        <end position="948"/>
    </location>
</feature>
<dbReference type="CDD" id="cd15556">
    <property type="entry name" value="PHD_MMD1_like"/>
    <property type="match status" value="1"/>
</dbReference>
<feature type="region of interest" description="Disordered" evidence="5">
    <location>
        <begin position="563"/>
        <end position="653"/>
    </location>
</feature>
<dbReference type="InterPro" id="IPR011011">
    <property type="entry name" value="Znf_FYVE_PHD"/>
</dbReference>
<keyword evidence="2 4" id="KW-0863">Zinc-finger</keyword>
<dbReference type="Proteomes" id="UP000708148">
    <property type="component" value="Unassembled WGS sequence"/>
</dbReference>
<protein>
    <recommendedName>
        <fullName evidence="6">PHD-type domain-containing protein</fullName>
    </recommendedName>
</protein>
<evidence type="ECO:0000256" key="5">
    <source>
        <dbReference type="SAM" id="MobiDB-lite"/>
    </source>
</evidence>
<dbReference type="InterPro" id="IPR058054">
    <property type="entry name" value="Znf_MS1-like"/>
</dbReference>
<evidence type="ECO:0000313" key="8">
    <source>
        <dbReference type="Proteomes" id="UP000708148"/>
    </source>
</evidence>
<keyword evidence="8" id="KW-1185">Reference proteome</keyword>
<feature type="region of interest" description="Disordered" evidence="5">
    <location>
        <begin position="808"/>
        <end position="827"/>
    </location>
</feature>
<dbReference type="PANTHER" id="PTHR46201:SF9">
    <property type="entry name" value="PHD FINGER PROTEIN MALE MEIOCYTE DEATH 1"/>
    <property type="match status" value="1"/>
</dbReference>
<dbReference type="InterPro" id="IPR001965">
    <property type="entry name" value="Znf_PHD"/>
</dbReference>
<keyword evidence="1" id="KW-0479">Metal-binding</keyword>
<dbReference type="Pfam" id="PF00628">
    <property type="entry name" value="PHD"/>
    <property type="match status" value="1"/>
</dbReference>
<reference evidence="7" key="1">
    <citation type="submission" date="2020-12" db="EMBL/GenBank/DDBJ databases">
        <authorList>
            <person name="Iha C."/>
        </authorList>
    </citation>
    <scope>NUCLEOTIDE SEQUENCE</scope>
</reference>
<keyword evidence="3" id="KW-0862">Zinc</keyword>
<dbReference type="GO" id="GO:0008270">
    <property type="term" value="F:zinc ion binding"/>
    <property type="evidence" value="ECO:0007669"/>
    <property type="project" value="UniProtKB-KW"/>
</dbReference>
<evidence type="ECO:0000256" key="1">
    <source>
        <dbReference type="ARBA" id="ARBA00022723"/>
    </source>
</evidence>
<evidence type="ECO:0000256" key="3">
    <source>
        <dbReference type="ARBA" id="ARBA00022833"/>
    </source>
</evidence>
<organism evidence="7 8">
    <name type="scientific">Ostreobium quekettii</name>
    <dbReference type="NCBI Taxonomy" id="121088"/>
    <lineage>
        <taxon>Eukaryota</taxon>
        <taxon>Viridiplantae</taxon>
        <taxon>Chlorophyta</taxon>
        <taxon>core chlorophytes</taxon>
        <taxon>Ulvophyceae</taxon>
        <taxon>TCBD clade</taxon>
        <taxon>Bryopsidales</taxon>
        <taxon>Ostreobineae</taxon>
        <taxon>Ostreobiaceae</taxon>
        <taxon>Ostreobium</taxon>
    </lineage>
</organism>
<dbReference type="EMBL" id="CAJHUC010001233">
    <property type="protein sequence ID" value="CAD7700355.1"/>
    <property type="molecule type" value="Genomic_DNA"/>
</dbReference>